<comment type="similarity">
    <text evidence="5">Belongs to the 4-toluene sulfonate uptake permease (TSUP) (TC 2.A.102) family.</text>
</comment>
<organism evidence="6 7">
    <name type="scientific">Chlorobium phaeobacteroides (strain DSM 266 / SMG 266 / 2430)</name>
    <dbReference type="NCBI Taxonomy" id="290317"/>
    <lineage>
        <taxon>Bacteria</taxon>
        <taxon>Pseudomonadati</taxon>
        <taxon>Chlorobiota</taxon>
        <taxon>Chlorobiia</taxon>
        <taxon>Chlorobiales</taxon>
        <taxon>Chlorobiaceae</taxon>
        <taxon>Chlorobium/Pelodictyon group</taxon>
        <taxon>Chlorobium</taxon>
    </lineage>
</organism>
<feature type="transmembrane region" description="Helical" evidence="5">
    <location>
        <begin position="175"/>
        <end position="203"/>
    </location>
</feature>
<dbReference type="PANTHER" id="PTHR43701:SF2">
    <property type="entry name" value="MEMBRANE TRANSPORTER PROTEIN YJNA-RELATED"/>
    <property type="match status" value="1"/>
</dbReference>
<evidence type="ECO:0000256" key="5">
    <source>
        <dbReference type="RuleBase" id="RU363041"/>
    </source>
</evidence>
<protein>
    <recommendedName>
        <fullName evidence="5">Probable membrane transporter protein</fullName>
    </recommendedName>
</protein>
<evidence type="ECO:0000256" key="3">
    <source>
        <dbReference type="ARBA" id="ARBA00022989"/>
    </source>
</evidence>
<feature type="transmembrane region" description="Helical" evidence="5">
    <location>
        <begin position="224"/>
        <end position="244"/>
    </location>
</feature>
<keyword evidence="4 5" id="KW-0472">Membrane</keyword>
<dbReference type="Proteomes" id="UP000008701">
    <property type="component" value="Chromosome"/>
</dbReference>
<feature type="transmembrane region" description="Helical" evidence="5">
    <location>
        <begin position="250"/>
        <end position="267"/>
    </location>
</feature>
<evidence type="ECO:0000256" key="4">
    <source>
        <dbReference type="ARBA" id="ARBA00023136"/>
    </source>
</evidence>
<sequence>MNNAAHIYMKQKHIYGFLAGVVIGVLGGLIGLGGAEFRLPLLIGLFAFPALDAVILNKAMSLVVVTSALPFRASTVSWQAIADNWQVILNLLAGSLIGAWLGAGWATILRSEGLYKIIAFLLLAIACVLAGSHMVHGSGKPLLENVIALAVSGVLAGFIIGIVAALLGVAGGELLIPTLVILFGVNIKLAGSLSLAISLPTMLVSFARYSRDSSFSVLGANRSFLFIMAAGSLCGTWIGGMLLGIVSESILIPMLVLLLILSAIKVWRHTLIGGAR</sequence>
<keyword evidence="2 5" id="KW-0812">Transmembrane</keyword>
<dbReference type="KEGG" id="cph:Cpha266_0644"/>
<feature type="transmembrane region" description="Helical" evidence="5">
    <location>
        <begin position="147"/>
        <end position="169"/>
    </location>
</feature>
<evidence type="ECO:0000313" key="6">
    <source>
        <dbReference type="EMBL" id="ABL64699.1"/>
    </source>
</evidence>
<dbReference type="RefSeq" id="WP_011744530.1">
    <property type="nucleotide sequence ID" value="NC_008639.1"/>
</dbReference>
<comment type="subcellular location">
    <subcellularLocation>
        <location evidence="5">Cell membrane</location>
        <topology evidence="5">Multi-pass membrane protein</topology>
    </subcellularLocation>
    <subcellularLocation>
        <location evidence="1">Membrane</location>
        <topology evidence="1">Multi-pass membrane protein</topology>
    </subcellularLocation>
</comment>
<dbReference type="PANTHER" id="PTHR43701">
    <property type="entry name" value="MEMBRANE TRANSPORTER PROTEIN MJ0441-RELATED"/>
    <property type="match status" value="1"/>
</dbReference>
<evidence type="ECO:0000256" key="1">
    <source>
        <dbReference type="ARBA" id="ARBA00004141"/>
    </source>
</evidence>
<keyword evidence="3 5" id="KW-1133">Transmembrane helix</keyword>
<gene>
    <name evidence="6" type="ordered locus">Cpha266_0644</name>
</gene>
<evidence type="ECO:0000256" key="2">
    <source>
        <dbReference type="ARBA" id="ARBA00022692"/>
    </source>
</evidence>
<dbReference type="InterPro" id="IPR051598">
    <property type="entry name" value="TSUP/Inactive_protease-like"/>
</dbReference>
<keyword evidence="5" id="KW-1003">Cell membrane</keyword>
<accession>A1BE72</accession>
<feature type="transmembrane region" description="Helical" evidence="5">
    <location>
        <begin position="87"/>
        <end position="108"/>
    </location>
</feature>
<keyword evidence="7" id="KW-1185">Reference proteome</keyword>
<evidence type="ECO:0000313" key="7">
    <source>
        <dbReference type="Proteomes" id="UP000008701"/>
    </source>
</evidence>
<reference evidence="6 7" key="1">
    <citation type="submission" date="2006-12" db="EMBL/GenBank/DDBJ databases">
        <title>Complete sequence of Chlorobium phaeobacteroides DSM 266.</title>
        <authorList>
            <consortium name="US DOE Joint Genome Institute"/>
            <person name="Copeland A."/>
            <person name="Lucas S."/>
            <person name="Lapidus A."/>
            <person name="Barry K."/>
            <person name="Detter J.C."/>
            <person name="Glavina del Rio T."/>
            <person name="Hammon N."/>
            <person name="Israni S."/>
            <person name="Pitluck S."/>
            <person name="Goltsman E."/>
            <person name="Schmutz J."/>
            <person name="Larimer F."/>
            <person name="Land M."/>
            <person name="Hauser L."/>
            <person name="Mikhailova N."/>
            <person name="Li T."/>
            <person name="Overmann J."/>
            <person name="Bryant D.A."/>
            <person name="Richardson P."/>
        </authorList>
    </citation>
    <scope>NUCLEOTIDE SEQUENCE [LARGE SCALE GENOMIC DNA]</scope>
    <source>
        <strain evidence="6 7">DSM 266</strain>
    </source>
</reference>
<feature type="transmembrane region" description="Helical" evidence="5">
    <location>
        <begin position="14"/>
        <end position="35"/>
    </location>
</feature>
<proteinExistence type="inferred from homology"/>
<dbReference type="STRING" id="290317.Cpha266_0644"/>
<feature type="transmembrane region" description="Helical" evidence="5">
    <location>
        <begin position="41"/>
        <end position="66"/>
    </location>
</feature>
<dbReference type="AlphaFoldDB" id="A1BE72"/>
<dbReference type="Pfam" id="PF01925">
    <property type="entry name" value="TauE"/>
    <property type="match status" value="1"/>
</dbReference>
<dbReference type="EMBL" id="CP000492">
    <property type="protein sequence ID" value="ABL64699.1"/>
    <property type="molecule type" value="Genomic_DNA"/>
</dbReference>
<name>A1BE72_CHLPD</name>
<dbReference type="HOGENOM" id="CLU_070574_0_0_10"/>
<dbReference type="eggNOG" id="COG0730">
    <property type="taxonomic scope" value="Bacteria"/>
</dbReference>
<dbReference type="InterPro" id="IPR002781">
    <property type="entry name" value="TM_pro_TauE-like"/>
</dbReference>
<dbReference type="GO" id="GO:0005886">
    <property type="term" value="C:plasma membrane"/>
    <property type="evidence" value="ECO:0007669"/>
    <property type="project" value="UniProtKB-SubCell"/>
</dbReference>
<feature type="transmembrane region" description="Helical" evidence="5">
    <location>
        <begin position="114"/>
        <end position="135"/>
    </location>
</feature>